<organism evidence="1">
    <name type="scientific">viral metagenome</name>
    <dbReference type="NCBI Taxonomy" id="1070528"/>
    <lineage>
        <taxon>unclassified sequences</taxon>
        <taxon>metagenomes</taxon>
        <taxon>organismal metagenomes</taxon>
    </lineage>
</organism>
<evidence type="ECO:0000313" key="1">
    <source>
        <dbReference type="EMBL" id="QHS92286.1"/>
    </source>
</evidence>
<proteinExistence type="predicted"/>
<name>A0A6C0BJD5_9ZZZZ</name>
<protein>
    <submittedName>
        <fullName evidence="1">Uncharacterized protein</fullName>
    </submittedName>
</protein>
<dbReference type="AlphaFoldDB" id="A0A6C0BJD5"/>
<accession>A0A6C0BJD5</accession>
<dbReference type="EMBL" id="MN739177">
    <property type="protein sequence ID" value="QHS92286.1"/>
    <property type="molecule type" value="Genomic_DNA"/>
</dbReference>
<reference evidence="1" key="1">
    <citation type="journal article" date="2020" name="Nature">
        <title>Giant virus diversity and host interactions through global metagenomics.</title>
        <authorList>
            <person name="Schulz F."/>
            <person name="Roux S."/>
            <person name="Paez-Espino D."/>
            <person name="Jungbluth S."/>
            <person name="Walsh D.A."/>
            <person name="Denef V.J."/>
            <person name="McMahon K.D."/>
            <person name="Konstantinidis K.T."/>
            <person name="Eloe-Fadrosh E.A."/>
            <person name="Kyrpides N.C."/>
            <person name="Woyke T."/>
        </authorList>
    </citation>
    <scope>NUCLEOTIDE SEQUENCE</scope>
    <source>
        <strain evidence="1">GVMAG-M-3300014204-73</strain>
    </source>
</reference>
<sequence length="128" mass="15544">MFNFPAIFDCWTTNTIPKLLVVIFGYDGLERRIYAIQLLKQFHCWYRAYRPDGYRPPHQDHAMYTISQIEFMIHQGQQFDEALITSDPVRNQRQALARLHAFWDQMTHRKAPRWWNVLFFTSYLLIFL</sequence>